<name>A0A9P4VQH8_9PEZI</name>
<dbReference type="Proteomes" id="UP000799429">
    <property type="component" value="Unassembled WGS sequence"/>
</dbReference>
<dbReference type="InterPro" id="IPR041634">
    <property type="entry name" value="Nup188_C"/>
</dbReference>
<evidence type="ECO:0000256" key="4">
    <source>
        <dbReference type="ARBA" id="ARBA00022927"/>
    </source>
</evidence>
<dbReference type="GO" id="GO:0017056">
    <property type="term" value="F:structural constituent of nuclear pore"/>
    <property type="evidence" value="ECO:0007669"/>
    <property type="project" value="InterPro"/>
</dbReference>
<keyword evidence="11" id="KW-1185">Reference proteome</keyword>
<keyword evidence="7" id="KW-0539">Nucleus</keyword>
<dbReference type="GO" id="GO:0006606">
    <property type="term" value="P:protein import into nucleus"/>
    <property type="evidence" value="ECO:0007669"/>
    <property type="project" value="TreeGrafter"/>
</dbReference>
<evidence type="ECO:0000259" key="9">
    <source>
        <dbReference type="Pfam" id="PF21093"/>
    </source>
</evidence>
<dbReference type="PANTHER" id="PTHR31431:SF1">
    <property type="entry name" value="NUCLEOPORIN NUP188"/>
    <property type="match status" value="1"/>
</dbReference>
<keyword evidence="2" id="KW-0813">Transport</keyword>
<evidence type="ECO:0000313" key="11">
    <source>
        <dbReference type="Proteomes" id="UP000799429"/>
    </source>
</evidence>
<evidence type="ECO:0000313" key="10">
    <source>
        <dbReference type="EMBL" id="KAF2838335.1"/>
    </source>
</evidence>
<evidence type="ECO:0000256" key="2">
    <source>
        <dbReference type="ARBA" id="ARBA00022448"/>
    </source>
</evidence>
<protein>
    <recommendedName>
        <fullName evidence="12">Nucleoporin</fullName>
    </recommendedName>
</protein>
<sequence>MTPDPKSKYLPPLDECLSGQSPLLSWKAVYEGLSATSPPKPSHAIIQFLVEKPSVKIYREPLQPFPANNQGSKQEFDAKTAVINIPQSGAGRFDINQIKEDALWLSAKAKLDEVISLRIAILEWQNRSKVRLLSGFTEEEVISVQDAAGTLNFGACTFLPGSSIITAPVQMNPDSSSSQTQRRFRIWTLYLSERVHVIRVSEILFRIGFSSTRTENESIWKENPLILIGRKLVDFIRPKSNIVNHTVSRYVQALRGCFENYEKGCGIDTGPDENIDFESIWRQTQILIVIHLLQSLYVLLRYKDDVSTSEDIESWFNFTADYSFFAELTLIPSIQHLLALLQSLLAVVSLDLMNMRVCQSYLNAAFAGEVKTTSQSQESVEFLTHQPSITKLTNVLLKAMDAGPNPMVPSILAWSFLLGEIRGYAQSLIDDGRSKQSLNPVAKAFIDAEEAMGTDTADIVPRLARFAADQCQGYSMIAEMSTIFSTAFSGYADKDLENHLRLSLLDFLCRSLDYVQYSGDIVLAALAIISGARSPVTPGHHRSILIDDVAHKFYEDDVLRRRIFDEAMSRFPHETLPFLKICRAFLVGNESDEYMARCITQSLEDMHQYTQTLPVKFGGFETMRDDENAGFVRSTGPLPLFSRRWQSKNGPHPSKALVLANSLEEDDWCFIPPQTDGIIADDSSTPPVVSWASKYSALRYLARLLFTLVTGSETVEYLTNSPISIELAAEIVALFASLLSPAAYRIRAGINPTESRSAAQGILNNASLGFERERDVVSIILDIFEQELQRQRNQVAEESSLELLASCSHCISILATIVPHRIWPFLSRSELLDIDGSGGTLAIVVGSSEIVVGRYDFLIGCIHMFEALIFDVVTYGVSRKSTSKALTRFESVLVSSSGSSEKSMGRILVSFTKTMIGVFEGLPNWRFSIEEQKLTINTSIMTAFTEILEYVYGFDDNKNIHQKLTAILAPSAEYLVAIFLSPSTNNLPINPIIETLMATADEPTSTLFQGLVQAYVDQTHTSLSFLTTILRVSILLGQQRSHLQKQLFNASPVLARIFAGRVSLRAPTCVLLETLVRNAALGADEPPSLLGHMGPETAKCFLSLLSGLTGPEYDKATELSVWNLLSAVVGNRQQWFAIYLLTGQTARESLRKKDPSSAASGAKPVLKLALDELSEIASLDTDRTLAILDFVITAQNHWPWATNDLSSHPHVLKRLADFVASLPAPDWKEVDFSRTITTCRQLKVASCISEILAMYLHSARRGGDVSMLKDLGSTVAYFKNNGVRVPDYNSSLHTQLKSNVEKKFNGCKISSFKRTLITRSKFGANFFYDLTFASTVLRFDQAWVGKKQDGFVNEFARANVNLSLVDAQVSLVNSWKLLATELSYLMKEDQRLSRVLAHVAGDCLRANSLSRVPQPVFQRLIKTRIDLAFTITQRLVDTKSSDPEVKALFDVTWEAIRESGVDFETAFTGEDAHYYRSLIRILFLSLHPHIPSQTAAPTSQGLKSRDRRPERASEIMEILSKVIAQGFRALSNQLHDNPQSCSADDFVLLTALFQTILRIPHINTLHSQISLQLANYNVSRYAASLFSWSHELAIDRDPIYGELSILFLLELSSVRPVAESLAVEGILSQLSSATIINYFRRPKGMGPFDEPTRVYSIWTRGLLPLCLNLLDAVGATIAAEIAAFLNQFPSQLARAATAFSKPHAMQPSSDTGRTGITLGLASEVHSLSLLSVVIDQVREGGAGAGIITTDIPSLDWDKAAIKEDVDGWLQGRKGLRERIVPSSEREVEMAKMKPRDMKSGADSRLEERVIGELVAALECLNSNGGFAP</sequence>
<dbReference type="InterPro" id="IPR048883">
    <property type="entry name" value="Nup188_N-subdom_III"/>
</dbReference>
<accession>A0A9P4VQH8</accession>
<comment type="subcellular location">
    <subcellularLocation>
        <location evidence="1">Nucleus</location>
        <location evidence="1">Nuclear pore complex</location>
    </subcellularLocation>
</comment>
<dbReference type="Gene3D" id="1.25.10.70">
    <property type="match status" value="1"/>
</dbReference>
<evidence type="ECO:0000256" key="1">
    <source>
        <dbReference type="ARBA" id="ARBA00004567"/>
    </source>
</evidence>
<dbReference type="PANTHER" id="PTHR31431">
    <property type="entry name" value="NUCLEOPORIN NUP188 HOMOLOG"/>
    <property type="match status" value="1"/>
</dbReference>
<gene>
    <name evidence="10" type="ORF">M501DRAFT_956769</name>
</gene>
<feature type="domain" description="Nucleoporin Nup188 N-terminal subdomain III" evidence="9">
    <location>
        <begin position="689"/>
        <end position="1144"/>
    </location>
</feature>
<dbReference type="Pfam" id="PF18378">
    <property type="entry name" value="Nup188_C"/>
    <property type="match status" value="1"/>
</dbReference>
<keyword evidence="3" id="KW-0509">mRNA transport</keyword>
<dbReference type="GO" id="GO:0051028">
    <property type="term" value="P:mRNA transport"/>
    <property type="evidence" value="ECO:0007669"/>
    <property type="project" value="UniProtKB-KW"/>
</dbReference>
<evidence type="ECO:0000256" key="6">
    <source>
        <dbReference type="ARBA" id="ARBA00023132"/>
    </source>
</evidence>
<evidence type="ECO:0000259" key="8">
    <source>
        <dbReference type="Pfam" id="PF18378"/>
    </source>
</evidence>
<keyword evidence="6" id="KW-0906">Nuclear pore complex</keyword>
<dbReference type="EMBL" id="MU006097">
    <property type="protein sequence ID" value="KAF2838335.1"/>
    <property type="molecule type" value="Genomic_DNA"/>
</dbReference>
<evidence type="ECO:0000256" key="3">
    <source>
        <dbReference type="ARBA" id="ARBA00022816"/>
    </source>
</evidence>
<evidence type="ECO:0000256" key="7">
    <source>
        <dbReference type="ARBA" id="ARBA00023242"/>
    </source>
</evidence>
<dbReference type="InterPro" id="IPR044840">
    <property type="entry name" value="Nup188"/>
</dbReference>
<feature type="domain" description="Nuclear pore protein Nup188 C-terminal" evidence="8">
    <location>
        <begin position="1448"/>
        <end position="1820"/>
    </location>
</feature>
<evidence type="ECO:0000256" key="5">
    <source>
        <dbReference type="ARBA" id="ARBA00023010"/>
    </source>
</evidence>
<reference evidence="10" key="1">
    <citation type="journal article" date="2020" name="Stud. Mycol.">
        <title>101 Dothideomycetes genomes: a test case for predicting lifestyles and emergence of pathogens.</title>
        <authorList>
            <person name="Haridas S."/>
            <person name="Albert R."/>
            <person name="Binder M."/>
            <person name="Bloem J."/>
            <person name="Labutti K."/>
            <person name="Salamov A."/>
            <person name="Andreopoulos B."/>
            <person name="Baker S."/>
            <person name="Barry K."/>
            <person name="Bills G."/>
            <person name="Bluhm B."/>
            <person name="Cannon C."/>
            <person name="Castanera R."/>
            <person name="Culley D."/>
            <person name="Daum C."/>
            <person name="Ezra D."/>
            <person name="Gonzalez J."/>
            <person name="Henrissat B."/>
            <person name="Kuo A."/>
            <person name="Liang C."/>
            <person name="Lipzen A."/>
            <person name="Lutzoni F."/>
            <person name="Magnuson J."/>
            <person name="Mondo S."/>
            <person name="Nolan M."/>
            <person name="Ohm R."/>
            <person name="Pangilinan J."/>
            <person name="Park H.-J."/>
            <person name="Ramirez L."/>
            <person name="Alfaro M."/>
            <person name="Sun H."/>
            <person name="Tritt A."/>
            <person name="Yoshinaga Y."/>
            <person name="Zwiers L.-H."/>
            <person name="Turgeon B."/>
            <person name="Goodwin S."/>
            <person name="Spatafora J."/>
            <person name="Crous P."/>
            <person name="Grigoriev I."/>
        </authorList>
    </citation>
    <scope>NUCLEOTIDE SEQUENCE</scope>
    <source>
        <strain evidence="10">CBS 101060</strain>
    </source>
</reference>
<proteinExistence type="predicted"/>
<comment type="caution">
    <text evidence="10">The sequence shown here is derived from an EMBL/GenBank/DDBJ whole genome shotgun (WGS) entry which is preliminary data.</text>
</comment>
<organism evidence="10 11">
    <name type="scientific">Patellaria atrata CBS 101060</name>
    <dbReference type="NCBI Taxonomy" id="1346257"/>
    <lineage>
        <taxon>Eukaryota</taxon>
        <taxon>Fungi</taxon>
        <taxon>Dikarya</taxon>
        <taxon>Ascomycota</taxon>
        <taxon>Pezizomycotina</taxon>
        <taxon>Dothideomycetes</taxon>
        <taxon>Dothideomycetes incertae sedis</taxon>
        <taxon>Patellariales</taxon>
        <taxon>Patellariaceae</taxon>
        <taxon>Patellaria</taxon>
    </lineage>
</organism>
<dbReference type="GO" id="GO:0006405">
    <property type="term" value="P:RNA export from nucleus"/>
    <property type="evidence" value="ECO:0007669"/>
    <property type="project" value="TreeGrafter"/>
</dbReference>
<dbReference type="OrthoDB" id="102511at2759"/>
<dbReference type="Pfam" id="PF21093">
    <property type="entry name" value="Nup188_N-subdom_III"/>
    <property type="match status" value="1"/>
</dbReference>
<evidence type="ECO:0008006" key="12">
    <source>
        <dbReference type="Google" id="ProtNLM"/>
    </source>
</evidence>
<keyword evidence="5" id="KW-0811">Translocation</keyword>
<dbReference type="GO" id="GO:0044611">
    <property type="term" value="C:nuclear pore inner ring"/>
    <property type="evidence" value="ECO:0007669"/>
    <property type="project" value="TreeGrafter"/>
</dbReference>
<keyword evidence="4" id="KW-0653">Protein transport</keyword>